<dbReference type="GO" id="GO:0003700">
    <property type="term" value="F:DNA-binding transcription factor activity"/>
    <property type="evidence" value="ECO:0007669"/>
    <property type="project" value="InterPro"/>
</dbReference>
<reference evidence="6 7" key="1">
    <citation type="submission" date="2014-01" db="EMBL/GenBank/DDBJ databases">
        <title>Genome sequence determination for a cystic fibrosis isolate, Inquilinus limosus.</title>
        <authorList>
            <person name="Pino M."/>
            <person name="Di Conza J."/>
            <person name="Gutkind G."/>
        </authorList>
    </citation>
    <scope>NUCLEOTIDE SEQUENCE [LARGE SCALE GENOMIC DNA]</scope>
    <source>
        <strain evidence="6 7">MP06</strain>
    </source>
</reference>
<evidence type="ECO:0000256" key="3">
    <source>
        <dbReference type="ARBA" id="ARBA00023125"/>
    </source>
</evidence>
<keyword evidence="4" id="KW-0804">Transcription</keyword>
<dbReference type="Pfam" id="PF00126">
    <property type="entry name" value="HTH_1"/>
    <property type="match status" value="1"/>
</dbReference>
<dbReference type="GO" id="GO:0043565">
    <property type="term" value="F:sequence-specific DNA binding"/>
    <property type="evidence" value="ECO:0007669"/>
    <property type="project" value="TreeGrafter"/>
</dbReference>
<organism evidence="6 7">
    <name type="scientific">Inquilinus limosus MP06</name>
    <dbReference type="NCBI Taxonomy" id="1398085"/>
    <lineage>
        <taxon>Bacteria</taxon>
        <taxon>Pseudomonadati</taxon>
        <taxon>Pseudomonadota</taxon>
        <taxon>Alphaproteobacteria</taxon>
        <taxon>Rhodospirillales</taxon>
        <taxon>Rhodospirillaceae</taxon>
        <taxon>Inquilinus</taxon>
    </lineage>
</organism>
<dbReference type="FunFam" id="1.10.10.10:FF:000001">
    <property type="entry name" value="LysR family transcriptional regulator"/>
    <property type="match status" value="1"/>
</dbReference>
<evidence type="ECO:0000256" key="2">
    <source>
        <dbReference type="ARBA" id="ARBA00023015"/>
    </source>
</evidence>
<evidence type="ECO:0000313" key="6">
    <source>
        <dbReference type="EMBL" id="KGM30617.1"/>
    </source>
</evidence>
<sequence length="322" mass="34761">MEVLSLFMATRRRDLPPMPALLAFEAAGRLSNFSAAARELGATQPAVSHQIAALEARLGAALFRRLHRGVALTGEGERLLQVVTRSLDAIADTAAEIRQARDPGGLTVATDFAFATYWLLPRLERLRAALGGVEIRILASQDVIDPRDRAVDAVVAFGPGRWPGCTVDRLFPESVVPICSPEMLARLPRLTAPADLLGQPLLHLDSPDPARWLDWAGWFRGQGVEGAPRGRSLRLNNYPLVLQAALAGQGVALGWRPLVDDLLAAGQLVACLPAPYRTQRGYFLAQPLADRPDPLRAAFRDWLVAEAAGRGARGGDSGKGRR</sequence>
<dbReference type="InterPro" id="IPR058163">
    <property type="entry name" value="LysR-type_TF_proteobact-type"/>
</dbReference>
<evidence type="ECO:0000256" key="1">
    <source>
        <dbReference type="ARBA" id="ARBA00009437"/>
    </source>
</evidence>
<evidence type="ECO:0000259" key="5">
    <source>
        <dbReference type="PROSITE" id="PS50931"/>
    </source>
</evidence>
<dbReference type="InterPro" id="IPR036388">
    <property type="entry name" value="WH-like_DNA-bd_sf"/>
</dbReference>
<dbReference type="GO" id="GO:0006351">
    <property type="term" value="P:DNA-templated transcription"/>
    <property type="evidence" value="ECO:0007669"/>
    <property type="project" value="TreeGrafter"/>
</dbReference>
<keyword evidence="3" id="KW-0238">DNA-binding</keyword>
<gene>
    <name evidence="6" type="ORF">P409_31970</name>
</gene>
<dbReference type="Pfam" id="PF03466">
    <property type="entry name" value="LysR_substrate"/>
    <property type="match status" value="1"/>
</dbReference>
<evidence type="ECO:0000313" key="7">
    <source>
        <dbReference type="Proteomes" id="UP000029995"/>
    </source>
</evidence>
<dbReference type="InterPro" id="IPR005119">
    <property type="entry name" value="LysR_subst-bd"/>
</dbReference>
<feature type="domain" description="HTH lysR-type" evidence="5">
    <location>
        <begin position="16"/>
        <end position="73"/>
    </location>
</feature>
<dbReference type="InterPro" id="IPR000847">
    <property type="entry name" value="LysR_HTH_N"/>
</dbReference>
<dbReference type="PANTHER" id="PTHR30537">
    <property type="entry name" value="HTH-TYPE TRANSCRIPTIONAL REGULATOR"/>
    <property type="match status" value="1"/>
</dbReference>
<dbReference type="Proteomes" id="UP000029995">
    <property type="component" value="Unassembled WGS sequence"/>
</dbReference>
<dbReference type="AlphaFoldDB" id="A0A0A0D0J5"/>
<dbReference type="PRINTS" id="PR00039">
    <property type="entry name" value="HTHLYSR"/>
</dbReference>
<dbReference type="SUPFAM" id="SSF46785">
    <property type="entry name" value="Winged helix' DNA-binding domain"/>
    <property type="match status" value="1"/>
</dbReference>
<dbReference type="InterPro" id="IPR036390">
    <property type="entry name" value="WH_DNA-bd_sf"/>
</dbReference>
<dbReference type="Gene3D" id="1.10.10.10">
    <property type="entry name" value="Winged helix-like DNA-binding domain superfamily/Winged helix DNA-binding domain"/>
    <property type="match status" value="1"/>
</dbReference>
<dbReference type="PROSITE" id="PS50931">
    <property type="entry name" value="HTH_LYSR"/>
    <property type="match status" value="1"/>
</dbReference>
<dbReference type="NCBIfam" id="TIGR03418">
    <property type="entry name" value="chol_sulf_TF"/>
    <property type="match status" value="1"/>
</dbReference>
<dbReference type="CDD" id="cd08432">
    <property type="entry name" value="PBP2_GcdR_TrpI_HvrB_AmpR_like"/>
    <property type="match status" value="1"/>
</dbReference>
<comment type="caution">
    <text evidence="6">The sequence shown here is derived from an EMBL/GenBank/DDBJ whole genome shotgun (WGS) entry which is preliminary data.</text>
</comment>
<comment type="similarity">
    <text evidence="1">Belongs to the LysR transcriptional regulatory family.</text>
</comment>
<accession>A0A0A0D0J5</accession>
<proteinExistence type="inferred from homology"/>
<keyword evidence="2" id="KW-0805">Transcription regulation</keyword>
<evidence type="ECO:0000256" key="4">
    <source>
        <dbReference type="ARBA" id="ARBA00023163"/>
    </source>
</evidence>
<dbReference type="InterPro" id="IPR017786">
    <property type="entry name" value="TF_choline_sulphate-util"/>
</dbReference>
<protein>
    <recommendedName>
        <fullName evidence="5">HTH lysR-type domain-containing protein</fullName>
    </recommendedName>
</protein>
<dbReference type="SUPFAM" id="SSF53850">
    <property type="entry name" value="Periplasmic binding protein-like II"/>
    <property type="match status" value="1"/>
</dbReference>
<dbReference type="EMBL" id="JANX01000759">
    <property type="protein sequence ID" value="KGM30617.1"/>
    <property type="molecule type" value="Genomic_DNA"/>
</dbReference>
<dbReference type="PANTHER" id="PTHR30537:SF26">
    <property type="entry name" value="GLYCINE CLEAVAGE SYSTEM TRANSCRIPTIONAL ACTIVATOR"/>
    <property type="match status" value="1"/>
</dbReference>
<dbReference type="Gene3D" id="3.40.190.10">
    <property type="entry name" value="Periplasmic binding protein-like II"/>
    <property type="match status" value="2"/>
</dbReference>
<name>A0A0A0D0J5_9PROT</name>